<dbReference type="Proteomes" id="UP000236751">
    <property type="component" value="Unassembled WGS sequence"/>
</dbReference>
<dbReference type="InterPro" id="IPR036097">
    <property type="entry name" value="HisK_dim/P_sf"/>
</dbReference>
<dbReference type="InterPro" id="IPR003661">
    <property type="entry name" value="HisK_dim/P_dom"/>
</dbReference>
<keyword evidence="3" id="KW-0175">Coiled coil</keyword>
<dbReference type="AlphaFoldDB" id="A0A1H5X008"/>
<dbReference type="Pfam" id="PF00512">
    <property type="entry name" value="HisKA"/>
    <property type="match status" value="1"/>
</dbReference>
<sequence>MAVFQVLCRNHSRGYLAQRQLLSDASNELRSPLARLQVALELVWQRSGEQAEKELSRMETEIERLNELIGRLLELSRLEAEVDSAHARKGGCTGTT</sequence>
<comment type="catalytic activity">
    <reaction evidence="1">
        <text>ATP + protein L-histidine = ADP + protein N-phospho-L-histidine.</text>
        <dbReference type="EC" id="2.7.13.3"/>
    </reaction>
</comment>
<dbReference type="SUPFAM" id="SSF47384">
    <property type="entry name" value="Homodimeric domain of signal transducing histidine kinase"/>
    <property type="match status" value="1"/>
</dbReference>
<reference evidence="5 6" key="1">
    <citation type="submission" date="2016-10" db="EMBL/GenBank/DDBJ databases">
        <authorList>
            <person name="de Groot N.N."/>
        </authorList>
    </citation>
    <scope>NUCLEOTIDE SEQUENCE [LARGE SCALE GENOMIC DNA]</scope>
    <source>
        <strain evidence="5 6">Nl13</strain>
    </source>
</reference>
<proteinExistence type="predicted"/>
<dbReference type="SMART" id="SM00388">
    <property type="entry name" value="HisKA"/>
    <property type="match status" value="1"/>
</dbReference>
<keyword evidence="5" id="KW-0418">Kinase</keyword>
<name>A0A1H5X008_NITMU</name>
<evidence type="ECO:0000256" key="3">
    <source>
        <dbReference type="SAM" id="Coils"/>
    </source>
</evidence>
<dbReference type="Gene3D" id="1.10.287.130">
    <property type="match status" value="1"/>
</dbReference>
<feature type="domain" description="Signal transduction histidine kinase dimerisation/phosphoacceptor" evidence="4">
    <location>
        <begin position="17"/>
        <end position="81"/>
    </location>
</feature>
<evidence type="ECO:0000256" key="1">
    <source>
        <dbReference type="ARBA" id="ARBA00000085"/>
    </source>
</evidence>
<evidence type="ECO:0000256" key="2">
    <source>
        <dbReference type="ARBA" id="ARBA00012438"/>
    </source>
</evidence>
<evidence type="ECO:0000313" key="5">
    <source>
        <dbReference type="EMBL" id="SEG04637.1"/>
    </source>
</evidence>
<accession>A0A1H5X008</accession>
<feature type="coiled-coil region" evidence="3">
    <location>
        <begin position="48"/>
        <end position="75"/>
    </location>
</feature>
<protein>
    <recommendedName>
        <fullName evidence="2">histidine kinase</fullName>
        <ecNumber evidence="2">2.7.13.3</ecNumber>
    </recommendedName>
</protein>
<organism evidence="5 6">
    <name type="scientific">Nitrosospira multiformis (strain ATCC 25196 / NCIMB 11849 / C 71)</name>
    <dbReference type="NCBI Taxonomy" id="323848"/>
    <lineage>
        <taxon>Bacteria</taxon>
        <taxon>Pseudomonadati</taxon>
        <taxon>Pseudomonadota</taxon>
        <taxon>Betaproteobacteria</taxon>
        <taxon>Nitrosomonadales</taxon>
        <taxon>Nitrosomonadaceae</taxon>
        <taxon>Nitrosospira</taxon>
    </lineage>
</organism>
<dbReference type="GO" id="GO:0000155">
    <property type="term" value="F:phosphorelay sensor kinase activity"/>
    <property type="evidence" value="ECO:0007669"/>
    <property type="project" value="InterPro"/>
</dbReference>
<dbReference type="EMBL" id="FNVK01000025">
    <property type="protein sequence ID" value="SEG04637.1"/>
    <property type="molecule type" value="Genomic_DNA"/>
</dbReference>
<evidence type="ECO:0000259" key="4">
    <source>
        <dbReference type="SMART" id="SM00388"/>
    </source>
</evidence>
<gene>
    <name evidence="5" type="ORF">SAMN05216403_1256</name>
</gene>
<dbReference type="CDD" id="cd00082">
    <property type="entry name" value="HisKA"/>
    <property type="match status" value="1"/>
</dbReference>
<evidence type="ECO:0000313" key="6">
    <source>
        <dbReference type="Proteomes" id="UP000236751"/>
    </source>
</evidence>
<dbReference type="EC" id="2.7.13.3" evidence="2"/>
<keyword evidence="5" id="KW-0808">Transferase</keyword>